<dbReference type="Proteomes" id="UP000030428">
    <property type="component" value="Unassembled WGS sequence"/>
</dbReference>
<keyword evidence="2" id="KW-1185">Reference proteome</keyword>
<name>A0A4E0QST8_9GAMM</name>
<sequence>MFAREAFEEEYEAQKRDCAEELDCFQGKKWIKDFSSEQKICRLTWRNIQPGYRSQRYIECAKTEYQRLLSERCRDNRRWDCDGRKGDTQCQGTLKGSSQVCFEPSTIKNNVPFESGTCSFAVFLRHPDFKVYILDKFVETSITEARRVPTCLKISKSVDNISAIRARIQCKQ</sequence>
<reference evidence="1 2" key="1">
    <citation type="journal article" date="2016" name="Front. Microbiol.">
        <title>Single-Cell (Meta-)Genomics of a Dimorphic Candidatus Thiomargarita nelsonii Reveals Genomic Plasticity.</title>
        <authorList>
            <person name="Flood B.E."/>
            <person name="Fliss P."/>
            <person name="Jones D.S."/>
            <person name="Dick G.J."/>
            <person name="Jain S."/>
            <person name="Kaster A.K."/>
            <person name="Winkel M."/>
            <person name="Mussmann M."/>
            <person name="Bailey J."/>
        </authorList>
    </citation>
    <scope>NUCLEOTIDE SEQUENCE [LARGE SCALE GENOMIC DNA]</scope>
    <source>
        <strain evidence="1">Hydrate Ridge</strain>
    </source>
</reference>
<gene>
    <name evidence="1" type="ORF">PN36_17240</name>
</gene>
<dbReference type="EMBL" id="JSZA02000066">
    <property type="protein sequence ID" value="TGO02880.1"/>
    <property type="molecule type" value="Genomic_DNA"/>
</dbReference>
<evidence type="ECO:0000313" key="2">
    <source>
        <dbReference type="Proteomes" id="UP000030428"/>
    </source>
</evidence>
<dbReference type="AlphaFoldDB" id="A0A4E0QST8"/>
<evidence type="ECO:0000313" key="1">
    <source>
        <dbReference type="EMBL" id="TGO02880.1"/>
    </source>
</evidence>
<protein>
    <submittedName>
        <fullName evidence="1">Uncharacterized protein</fullName>
    </submittedName>
</protein>
<organism evidence="1 2">
    <name type="scientific">Candidatus Thiomargarita nelsonii</name>
    <dbReference type="NCBI Taxonomy" id="1003181"/>
    <lineage>
        <taxon>Bacteria</taxon>
        <taxon>Pseudomonadati</taxon>
        <taxon>Pseudomonadota</taxon>
        <taxon>Gammaproteobacteria</taxon>
        <taxon>Thiotrichales</taxon>
        <taxon>Thiotrichaceae</taxon>
        <taxon>Thiomargarita</taxon>
    </lineage>
</organism>
<comment type="caution">
    <text evidence="1">The sequence shown here is derived from an EMBL/GenBank/DDBJ whole genome shotgun (WGS) entry which is preliminary data.</text>
</comment>
<proteinExistence type="predicted"/>
<accession>A0A4E0QST8</accession>